<dbReference type="EMBL" id="CP001818">
    <property type="protein sequence ID" value="ACZ18907.1"/>
    <property type="molecule type" value="Genomic_DNA"/>
</dbReference>
<dbReference type="AlphaFoldDB" id="D1B9F4"/>
<dbReference type="eggNOG" id="COG1334">
    <property type="taxonomic scope" value="Bacteria"/>
</dbReference>
<keyword evidence="2" id="KW-1185">Reference proteome</keyword>
<evidence type="ECO:0000313" key="2">
    <source>
        <dbReference type="Proteomes" id="UP000002030"/>
    </source>
</evidence>
<accession>D1B9F4</accession>
<reference evidence="1 2" key="1">
    <citation type="journal article" date="2009" name="Stand. Genomic Sci.">
        <title>Complete genome sequence of Thermanaerovibrio acidaminovorans type strain (Su883).</title>
        <authorList>
            <person name="Chovatia M."/>
            <person name="Sikorski J."/>
            <person name="Schroder M."/>
            <person name="Lapidus A."/>
            <person name="Nolan M."/>
            <person name="Tice H."/>
            <person name="Glavina Del Rio T."/>
            <person name="Copeland A."/>
            <person name="Cheng J.F."/>
            <person name="Lucas S."/>
            <person name="Chen F."/>
            <person name="Bruce D."/>
            <person name="Goodwin L."/>
            <person name="Pitluck S."/>
            <person name="Ivanova N."/>
            <person name="Mavromatis K."/>
            <person name="Ovchinnikova G."/>
            <person name="Pati A."/>
            <person name="Chen A."/>
            <person name="Palaniappan K."/>
            <person name="Land M."/>
            <person name="Hauser L."/>
            <person name="Chang Y.J."/>
            <person name="Jeffries C.D."/>
            <person name="Chain P."/>
            <person name="Saunders E."/>
            <person name="Detter J.C."/>
            <person name="Brettin T."/>
            <person name="Rohde M."/>
            <person name="Goker M."/>
            <person name="Spring S."/>
            <person name="Bristow J."/>
            <person name="Markowitz V."/>
            <person name="Hugenholtz P."/>
            <person name="Kyrpides N.C."/>
            <person name="Klenk H.P."/>
            <person name="Eisen J.A."/>
        </authorList>
    </citation>
    <scope>NUCLEOTIDE SEQUENCE [LARGE SCALE GENOMIC DNA]</scope>
    <source>
        <strain evidence="2">ATCC 49978 / DSM 6589 / Su883</strain>
    </source>
</reference>
<gene>
    <name evidence="1" type="ordered locus">Taci_0671</name>
</gene>
<dbReference type="InterPro" id="IPR035924">
    <property type="entry name" value="FlaG-like_sf"/>
</dbReference>
<sequence>MAIQPIKGGTDEPQPRLREKELLMSLDKAGANASHAERNLMPSEEEILGVLRKAEETAKVFGRDLKFQYRKEADIYQVEVIDRREDKVVRKIPPDEIVKLIENINKLLGILFDDRF</sequence>
<evidence type="ECO:0008006" key="3">
    <source>
        <dbReference type="Google" id="ProtNLM"/>
    </source>
</evidence>
<dbReference type="PANTHER" id="PTHR37166:SF1">
    <property type="entry name" value="PROTEIN FLAG"/>
    <property type="match status" value="1"/>
</dbReference>
<dbReference type="Gene3D" id="3.30.160.170">
    <property type="entry name" value="FlaG-like"/>
    <property type="match status" value="1"/>
</dbReference>
<dbReference type="Pfam" id="PF03646">
    <property type="entry name" value="FlaG"/>
    <property type="match status" value="1"/>
</dbReference>
<evidence type="ECO:0000313" key="1">
    <source>
        <dbReference type="EMBL" id="ACZ18907.1"/>
    </source>
</evidence>
<dbReference type="KEGG" id="tai:Taci_0671"/>
<dbReference type="OrthoDB" id="6071at2"/>
<proteinExistence type="predicted"/>
<dbReference type="STRING" id="525903.Taci_0671"/>
<dbReference type="EnsemblBacteria" id="ACZ18907">
    <property type="protein sequence ID" value="ACZ18907"/>
    <property type="gene ID" value="Taci_0671"/>
</dbReference>
<name>D1B9F4_THEAS</name>
<dbReference type="Proteomes" id="UP000002030">
    <property type="component" value="Chromosome"/>
</dbReference>
<dbReference type="HOGENOM" id="CLU_120910_3_1_0"/>
<dbReference type="SUPFAM" id="SSF160214">
    <property type="entry name" value="FlaG-like"/>
    <property type="match status" value="1"/>
</dbReference>
<dbReference type="PANTHER" id="PTHR37166">
    <property type="entry name" value="PROTEIN FLAG"/>
    <property type="match status" value="1"/>
</dbReference>
<organism evidence="1 2">
    <name type="scientific">Thermanaerovibrio acidaminovorans (strain ATCC 49978 / DSM 6589 / Su883)</name>
    <name type="common">Selenomonas acidaminovorans</name>
    <dbReference type="NCBI Taxonomy" id="525903"/>
    <lineage>
        <taxon>Bacteria</taxon>
        <taxon>Thermotogati</taxon>
        <taxon>Synergistota</taxon>
        <taxon>Synergistia</taxon>
        <taxon>Synergistales</taxon>
        <taxon>Synergistaceae</taxon>
        <taxon>Thermanaerovibrio</taxon>
    </lineage>
</organism>
<dbReference type="InterPro" id="IPR005186">
    <property type="entry name" value="FlaG"/>
</dbReference>
<protein>
    <recommendedName>
        <fullName evidence="3">Flagellar protein FlaG protein</fullName>
    </recommendedName>
</protein>